<feature type="region of interest" description="Disordered" evidence="7">
    <location>
        <begin position="300"/>
        <end position="390"/>
    </location>
</feature>
<comment type="caution">
    <text evidence="9">The sequence shown here is derived from an EMBL/GenBank/DDBJ whole genome shotgun (WGS) entry which is preliminary data.</text>
</comment>
<dbReference type="InterPro" id="IPR025756">
    <property type="entry name" value="Myb_CC_LHEQLE"/>
</dbReference>
<feature type="domain" description="HTH myb-type" evidence="8">
    <location>
        <begin position="170"/>
        <end position="228"/>
    </location>
</feature>
<gene>
    <name evidence="9" type="ORF">CEPIT_LOCUS34881</name>
</gene>
<dbReference type="Pfam" id="PF14379">
    <property type="entry name" value="Myb_CC_LHEQLE"/>
    <property type="match status" value="1"/>
</dbReference>
<evidence type="ECO:0000256" key="1">
    <source>
        <dbReference type="ARBA" id="ARBA00004123"/>
    </source>
</evidence>
<evidence type="ECO:0000256" key="3">
    <source>
        <dbReference type="ARBA" id="ARBA00023015"/>
    </source>
</evidence>
<dbReference type="GO" id="GO:0000976">
    <property type="term" value="F:transcription cis-regulatory region binding"/>
    <property type="evidence" value="ECO:0007669"/>
    <property type="project" value="UniProtKB-ARBA"/>
</dbReference>
<feature type="compositionally biased region" description="Polar residues" evidence="7">
    <location>
        <begin position="320"/>
        <end position="337"/>
    </location>
</feature>
<dbReference type="Proteomes" id="UP001152523">
    <property type="component" value="Unassembled WGS sequence"/>
</dbReference>
<evidence type="ECO:0000313" key="9">
    <source>
        <dbReference type="EMBL" id="CAH9135905.1"/>
    </source>
</evidence>
<keyword evidence="5" id="KW-0804">Transcription</keyword>
<dbReference type="InterPro" id="IPR001005">
    <property type="entry name" value="SANT/Myb"/>
</dbReference>
<evidence type="ECO:0000256" key="7">
    <source>
        <dbReference type="SAM" id="MobiDB-lite"/>
    </source>
</evidence>
<dbReference type="GO" id="GO:0003700">
    <property type="term" value="F:DNA-binding transcription factor activity"/>
    <property type="evidence" value="ECO:0007669"/>
    <property type="project" value="InterPro"/>
</dbReference>
<dbReference type="FunFam" id="1.10.10.60:FF:000002">
    <property type="entry name" value="Myb family transcription factor"/>
    <property type="match status" value="1"/>
</dbReference>
<dbReference type="PANTHER" id="PTHR31499:SF80">
    <property type="entry name" value="HTH MYB-TYPE DOMAIN-CONTAINING PROTEIN"/>
    <property type="match status" value="1"/>
</dbReference>
<comment type="subcellular location">
    <subcellularLocation>
        <location evidence="1">Nucleus</location>
    </subcellularLocation>
</comment>
<evidence type="ECO:0000256" key="5">
    <source>
        <dbReference type="ARBA" id="ARBA00023163"/>
    </source>
</evidence>
<protein>
    <recommendedName>
        <fullName evidence="8">HTH myb-type domain-containing protein</fullName>
    </recommendedName>
</protein>
<dbReference type="Pfam" id="PF00249">
    <property type="entry name" value="Myb_DNA-binding"/>
    <property type="match status" value="1"/>
</dbReference>
<dbReference type="PROSITE" id="PS51294">
    <property type="entry name" value="HTH_MYB"/>
    <property type="match status" value="1"/>
</dbReference>
<reference evidence="9" key="1">
    <citation type="submission" date="2022-07" db="EMBL/GenBank/DDBJ databases">
        <authorList>
            <person name="Macas J."/>
            <person name="Novak P."/>
            <person name="Neumann P."/>
        </authorList>
    </citation>
    <scope>NUCLEOTIDE SEQUENCE</scope>
</reference>
<evidence type="ECO:0000313" key="10">
    <source>
        <dbReference type="Proteomes" id="UP001152523"/>
    </source>
</evidence>
<keyword evidence="6" id="KW-0539">Nucleus</keyword>
<keyword evidence="10" id="KW-1185">Reference proteome</keyword>
<comment type="similarity">
    <text evidence="2">Belongs to the MYB-CC family.</text>
</comment>
<dbReference type="PANTHER" id="PTHR31499">
    <property type="entry name" value="MYB FAMILY TRANSCRIPTION FACTOR PHL11"/>
    <property type="match status" value="1"/>
</dbReference>
<dbReference type="Gene3D" id="1.10.10.60">
    <property type="entry name" value="Homeodomain-like"/>
    <property type="match status" value="1"/>
</dbReference>
<name>A0AAV0FK07_9ASTE</name>
<proteinExistence type="inferred from homology"/>
<dbReference type="InterPro" id="IPR046955">
    <property type="entry name" value="PHR1-like"/>
</dbReference>
<evidence type="ECO:0000259" key="8">
    <source>
        <dbReference type="PROSITE" id="PS51294"/>
    </source>
</evidence>
<evidence type="ECO:0000256" key="6">
    <source>
        <dbReference type="ARBA" id="ARBA00023242"/>
    </source>
</evidence>
<keyword evidence="3" id="KW-0805">Transcription regulation</keyword>
<dbReference type="InterPro" id="IPR006447">
    <property type="entry name" value="Myb_dom_plants"/>
</dbReference>
<dbReference type="NCBIfam" id="TIGR01557">
    <property type="entry name" value="myb_SHAQKYF"/>
    <property type="match status" value="1"/>
</dbReference>
<dbReference type="EMBL" id="CAMAPF010000991">
    <property type="protein sequence ID" value="CAH9135905.1"/>
    <property type="molecule type" value="Genomic_DNA"/>
</dbReference>
<dbReference type="InterPro" id="IPR017930">
    <property type="entry name" value="Myb_dom"/>
</dbReference>
<sequence length="390" mass="43168">MNVRPALLIQRSNEARVGVSGAMSIPLPIQPSIEHNLPKLDSFPVHKSIDAWSKDKSPDFIDYSTSVTVQNGQVETLAGVMSSDDYGKKTDWQEWADQLMNDDDDDVNLLGTNWSDILIDVDVPDPESKLLSTLPEIPPVPQPQIDQATPTLSEQNCSVLHPSPSNTVLTKTRMRWTPELHEVFVEAVNKLGGSDRATPKAVLKLMKVEGLTIYHVKSHLQKYRTAKYKPEPSQGTSEDNNILEATSTGMKTSMGITEALRMQMEVQKQLHEQLEIQRKLQLRIEEQGRYLQMMFEKTRKMGGEEVKTPPPIISDEPTHSPLSTGDKQLQLPDNANPSDELHGTNACISGQKAEPGPQERGREGSDSLGKGLDSASLKQVKVGETTPPPQ</sequence>
<dbReference type="GO" id="GO:0010597">
    <property type="term" value="P:green leaf volatile biosynthetic process"/>
    <property type="evidence" value="ECO:0007669"/>
    <property type="project" value="UniProtKB-ARBA"/>
</dbReference>
<dbReference type="AlphaFoldDB" id="A0AAV0FK07"/>
<dbReference type="GO" id="GO:0005634">
    <property type="term" value="C:nucleus"/>
    <property type="evidence" value="ECO:0007669"/>
    <property type="project" value="UniProtKB-SubCell"/>
</dbReference>
<organism evidence="9 10">
    <name type="scientific">Cuscuta epithymum</name>
    <dbReference type="NCBI Taxonomy" id="186058"/>
    <lineage>
        <taxon>Eukaryota</taxon>
        <taxon>Viridiplantae</taxon>
        <taxon>Streptophyta</taxon>
        <taxon>Embryophyta</taxon>
        <taxon>Tracheophyta</taxon>
        <taxon>Spermatophyta</taxon>
        <taxon>Magnoliopsida</taxon>
        <taxon>eudicotyledons</taxon>
        <taxon>Gunneridae</taxon>
        <taxon>Pentapetalae</taxon>
        <taxon>asterids</taxon>
        <taxon>lamiids</taxon>
        <taxon>Solanales</taxon>
        <taxon>Convolvulaceae</taxon>
        <taxon>Cuscuteae</taxon>
        <taxon>Cuscuta</taxon>
        <taxon>Cuscuta subgen. Cuscuta</taxon>
    </lineage>
</organism>
<evidence type="ECO:0000256" key="2">
    <source>
        <dbReference type="ARBA" id="ARBA00006783"/>
    </source>
</evidence>
<dbReference type="SUPFAM" id="SSF46689">
    <property type="entry name" value="Homeodomain-like"/>
    <property type="match status" value="1"/>
</dbReference>
<keyword evidence="4" id="KW-0175">Coiled coil</keyword>
<dbReference type="InterPro" id="IPR009057">
    <property type="entry name" value="Homeodomain-like_sf"/>
</dbReference>
<accession>A0AAV0FK07</accession>
<evidence type="ECO:0000256" key="4">
    <source>
        <dbReference type="ARBA" id="ARBA00023054"/>
    </source>
</evidence>